<dbReference type="CDD" id="cd17574">
    <property type="entry name" value="REC_OmpR"/>
    <property type="match status" value="1"/>
</dbReference>
<dbReference type="CDD" id="cd00383">
    <property type="entry name" value="trans_reg_C"/>
    <property type="match status" value="1"/>
</dbReference>
<keyword evidence="5 8" id="KW-0238">DNA-binding</keyword>
<dbReference type="GO" id="GO:0000156">
    <property type="term" value="F:phosphorelay response regulator activity"/>
    <property type="evidence" value="ECO:0007669"/>
    <property type="project" value="TreeGrafter"/>
</dbReference>
<dbReference type="GO" id="GO:0006355">
    <property type="term" value="P:regulation of DNA-templated transcription"/>
    <property type="evidence" value="ECO:0007669"/>
    <property type="project" value="InterPro"/>
</dbReference>
<evidence type="ECO:0000256" key="4">
    <source>
        <dbReference type="ARBA" id="ARBA00023015"/>
    </source>
</evidence>
<organism evidence="11 12">
    <name type="scientific">Paenibacillus montaniterrae</name>
    <dbReference type="NCBI Taxonomy" id="429341"/>
    <lineage>
        <taxon>Bacteria</taxon>
        <taxon>Bacillati</taxon>
        <taxon>Bacillota</taxon>
        <taxon>Bacilli</taxon>
        <taxon>Bacillales</taxon>
        <taxon>Paenibacillaceae</taxon>
        <taxon>Paenibacillus</taxon>
    </lineage>
</organism>
<evidence type="ECO:0000313" key="12">
    <source>
        <dbReference type="Proteomes" id="UP000683139"/>
    </source>
</evidence>
<keyword evidence="2 7" id="KW-0597">Phosphoprotein</keyword>
<evidence type="ECO:0000256" key="8">
    <source>
        <dbReference type="PROSITE-ProRule" id="PRU01091"/>
    </source>
</evidence>
<keyword evidence="12" id="KW-1185">Reference proteome</keyword>
<dbReference type="Gene3D" id="3.40.50.2300">
    <property type="match status" value="1"/>
</dbReference>
<feature type="domain" description="OmpR/PhoB-type" evidence="10">
    <location>
        <begin position="126"/>
        <end position="225"/>
    </location>
</feature>
<evidence type="ECO:0000259" key="9">
    <source>
        <dbReference type="PROSITE" id="PS50110"/>
    </source>
</evidence>
<dbReference type="InterPro" id="IPR039420">
    <property type="entry name" value="WalR-like"/>
</dbReference>
<feature type="domain" description="Response regulatory" evidence="9">
    <location>
        <begin position="5"/>
        <end position="117"/>
    </location>
</feature>
<keyword evidence="6" id="KW-0804">Transcription</keyword>
<dbReference type="FunFam" id="1.10.10.10:FF:000018">
    <property type="entry name" value="DNA-binding response regulator ResD"/>
    <property type="match status" value="1"/>
</dbReference>
<dbReference type="SMART" id="SM00448">
    <property type="entry name" value="REC"/>
    <property type="match status" value="1"/>
</dbReference>
<dbReference type="SMART" id="SM00862">
    <property type="entry name" value="Trans_reg_C"/>
    <property type="match status" value="1"/>
</dbReference>
<comment type="subcellular location">
    <subcellularLocation>
        <location evidence="1">Cytoplasm</location>
    </subcellularLocation>
</comment>
<dbReference type="GO" id="GO:0005829">
    <property type="term" value="C:cytosol"/>
    <property type="evidence" value="ECO:0007669"/>
    <property type="project" value="TreeGrafter"/>
</dbReference>
<comment type="caution">
    <text evidence="11">The sequence shown here is derived from an EMBL/GenBank/DDBJ whole genome shotgun (WGS) entry which is preliminary data.</text>
</comment>
<feature type="DNA-binding region" description="OmpR/PhoB-type" evidence="8">
    <location>
        <begin position="126"/>
        <end position="225"/>
    </location>
</feature>
<protein>
    <submittedName>
        <fullName evidence="11">DNA-binding response regulator</fullName>
    </submittedName>
</protein>
<evidence type="ECO:0000256" key="6">
    <source>
        <dbReference type="ARBA" id="ARBA00023163"/>
    </source>
</evidence>
<dbReference type="PANTHER" id="PTHR48111">
    <property type="entry name" value="REGULATOR OF RPOS"/>
    <property type="match status" value="1"/>
</dbReference>
<dbReference type="PROSITE" id="PS51755">
    <property type="entry name" value="OMPR_PHOB"/>
    <property type="match status" value="1"/>
</dbReference>
<evidence type="ECO:0000256" key="2">
    <source>
        <dbReference type="ARBA" id="ARBA00022553"/>
    </source>
</evidence>
<dbReference type="Gene3D" id="1.10.10.10">
    <property type="entry name" value="Winged helix-like DNA-binding domain superfamily/Winged helix DNA-binding domain"/>
    <property type="match status" value="1"/>
</dbReference>
<evidence type="ECO:0000259" key="10">
    <source>
        <dbReference type="PROSITE" id="PS51755"/>
    </source>
</evidence>
<dbReference type="RefSeq" id="WP_213516996.1">
    <property type="nucleotide sequence ID" value="NZ_BOSE01000006.1"/>
</dbReference>
<dbReference type="Gene3D" id="6.10.250.690">
    <property type="match status" value="1"/>
</dbReference>
<dbReference type="SUPFAM" id="SSF52172">
    <property type="entry name" value="CheY-like"/>
    <property type="match status" value="1"/>
</dbReference>
<dbReference type="InterPro" id="IPR011006">
    <property type="entry name" value="CheY-like_superfamily"/>
</dbReference>
<dbReference type="InterPro" id="IPR036388">
    <property type="entry name" value="WH-like_DNA-bd_sf"/>
</dbReference>
<reference evidence="11" key="1">
    <citation type="submission" date="2021-03" db="EMBL/GenBank/DDBJ databases">
        <title>Antimicrobial resistance genes in bacteria isolated from Japanese honey, and their potential for conferring macrolide and lincosamide resistance in the American foulbrood pathogen Paenibacillus larvae.</title>
        <authorList>
            <person name="Okamoto M."/>
            <person name="Kumagai M."/>
            <person name="Kanamori H."/>
            <person name="Takamatsu D."/>
        </authorList>
    </citation>
    <scope>NUCLEOTIDE SEQUENCE</scope>
    <source>
        <strain evidence="11">J40TS1</strain>
    </source>
</reference>
<dbReference type="PANTHER" id="PTHR48111:SF2">
    <property type="entry name" value="RESPONSE REGULATOR SAER"/>
    <property type="match status" value="1"/>
</dbReference>
<dbReference type="GO" id="GO:0032993">
    <property type="term" value="C:protein-DNA complex"/>
    <property type="evidence" value="ECO:0007669"/>
    <property type="project" value="TreeGrafter"/>
</dbReference>
<dbReference type="Proteomes" id="UP000683139">
    <property type="component" value="Unassembled WGS sequence"/>
</dbReference>
<dbReference type="AlphaFoldDB" id="A0A919YQ00"/>
<dbReference type="Pfam" id="PF00486">
    <property type="entry name" value="Trans_reg_C"/>
    <property type="match status" value="1"/>
</dbReference>
<proteinExistence type="predicted"/>
<sequence>MGSYKLLIVDDEQDIVELLQEHFHYKGFTVMTAASGEQAIGLVEQQPDLIMLDVNMPQMNGLEVCQHIRALVSCPILFISARVEEVDRIKGLSVGGDDYIIKPFSLMELTARVEAHIRRDERHKQKTKIRFSHELQIDYAAREISYKDAIIPFTKKEYDIIELLSMHQGQVFDKEQIYEKLWGYDGDGDAQVIAEHIRKIRAKLAAAGSSVPIETVWGIGYKWRS</sequence>
<dbReference type="EMBL" id="BOSE01000006">
    <property type="protein sequence ID" value="GIP17550.1"/>
    <property type="molecule type" value="Genomic_DNA"/>
</dbReference>
<dbReference type="InterPro" id="IPR001867">
    <property type="entry name" value="OmpR/PhoB-type_DNA-bd"/>
</dbReference>
<evidence type="ECO:0000313" key="11">
    <source>
        <dbReference type="EMBL" id="GIP17550.1"/>
    </source>
</evidence>
<evidence type="ECO:0000256" key="1">
    <source>
        <dbReference type="ARBA" id="ARBA00004496"/>
    </source>
</evidence>
<dbReference type="InterPro" id="IPR001789">
    <property type="entry name" value="Sig_transdc_resp-reg_receiver"/>
</dbReference>
<gene>
    <name evidence="11" type="ORF">J40TS1_31920</name>
</gene>
<evidence type="ECO:0000256" key="3">
    <source>
        <dbReference type="ARBA" id="ARBA00023012"/>
    </source>
</evidence>
<dbReference type="GO" id="GO:0000976">
    <property type="term" value="F:transcription cis-regulatory region binding"/>
    <property type="evidence" value="ECO:0007669"/>
    <property type="project" value="TreeGrafter"/>
</dbReference>
<dbReference type="Pfam" id="PF00072">
    <property type="entry name" value="Response_reg"/>
    <property type="match status" value="1"/>
</dbReference>
<evidence type="ECO:0000256" key="7">
    <source>
        <dbReference type="PROSITE-ProRule" id="PRU00169"/>
    </source>
</evidence>
<accession>A0A919YQ00</accession>
<evidence type="ECO:0000256" key="5">
    <source>
        <dbReference type="ARBA" id="ARBA00023125"/>
    </source>
</evidence>
<dbReference type="PROSITE" id="PS50110">
    <property type="entry name" value="RESPONSE_REGULATORY"/>
    <property type="match status" value="1"/>
</dbReference>
<keyword evidence="3" id="KW-0902">Two-component regulatory system</keyword>
<feature type="modified residue" description="4-aspartylphosphate" evidence="7">
    <location>
        <position position="53"/>
    </location>
</feature>
<name>A0A919YQ00_9BACL</name>
<keyword evidence="4" id="KW-0805">Transcription regulation</keyword>